<dbReference type="Proteomes" id="UP000195569">
    <property type="component" value="Unassembled WGS sequence"/>
</dbReference>
<keyword evidence="3" id="KW-1185">Reference proteome</keyword>
<dbReference type="EMBL" id="CYGY02000023">
    <property type="protein sequence ID" value="SIT39954.1"/>
    <property type="molecule type" value="Genomic_DNA"/>
</dbReference>
<dbReference type="AlphaFoldDB" id="A0A1N7RY27"/>
<accession>A0A1N7RY27</accession>
<gene>
    <name evidence="2" type="ORF">BN2476_230310</name>
</gene>
<feature type="region of interest" description="Disordered" evidence="1">
    <location>
        <begin position="24"/>
        <end position="58"/>
    </location>
</feature>
<name>A0A1N7RY27_9BURK</name>
<organism evidence="2 3">
    <name type="scientific">Paraburkholderia piptadeniae</name>
    <dbReference type="NCBI Taxonomy" id="1701573"/>
    <lineage>
        <taxon>Bacteria</taxon>
        <taxon>Pseudomonadati</taxon>
        <taxon>Pseudomonadota</taxon>
        <taxon>Betaproteobacteria</taxon>
        <taxon>Burkholderiales</taxon>
        <taxon>Burkholderiaceae</taxon>
        <taxon>Paraburkholderia</taxon>
    </lineage>
</organism>
<feature type="compositionally biased region" description="Basic and acidic residues" evidence="1">
    <location>
        <begin position="48"/>
        <end position="58"/>
    </location>
</feature>
<comment type="caution">
    <text evidence="2">The sequence shown here is derived from an EMBL/GenBank/DDBJ whole genome shotgun (WGS) entry which is preliminary data.</text>
</comment>
<sequence length="58" mass="6679">MESSTSRAGIEFANIRKQNSRFMREQSSCMERSKHETEGAEVPTPVDRFARDRNRCSA</sequence>
<evidence type="ECO:0000256" key="1">
    <source>
        <dbReference type="SAM" id="MobiDB-lite"/>
    </source>
</evidence>
<evidence type="ECO:0000313" key="2">
    <source>
        <dbReference type="EMBL" id="SIT39954.1"/>
    </source>
</evidence>
<evidence type="ECO:0000313" key="3">
    <source>
        <dbReference type="Proteomes" id="UP000195569"/>
    </source>
</evidence>
<protein>
    <submittedName>
        <fullName evidence="2">Uncharacterized protein</fullName>
    </submittedName>
</protein>
<reference evidence="2" key="1">
    <citation type="submission" date="2016-12" db="EMBL/GenBank/DDBJ databases">
        <authorList>
            <person name="Moulin L."/>
        </authorList>
    </citation>
    <scope>NUCLEOTIDE SEQUENCE [LARGE SCALE GENOMIC DNA]</scope>
    <source>
        <strain evidence="2">STM 7183</strain>
    </source>
</reference>
<proteinExistence type="predicted"/>